<comment type="subcellular location">
    <subcellularLocation>
        <location evidence="1">Cytoplasm</location>
        <location evidence="1">Cytosol</location>
    </subcellularLocation>
</comment>
<evidence type="ECO:0000259" key="8">
    <source>
        <dbReference type="Pfam" id="PF03644"/>
    </source>
</evidence>
<dbReference type="Proteomes" id="UP000324705">
    <property type="component" value="Chromosome 1A"/>
</dbReference>
<dbReference type="InterPro" id="IPR057882">
    <property type="entry name" value="ENGase_C"/>
</dbReference>
<dbReference type="GO" id="GO:0033925">
    <property type="term" value="F:mannosyl-glycoprotein endo-beta-N-acetylglucosaminidase activity"/>
    <property type="evidence" value="ECO:0007669"/>
    <property type="project" value="UniProtKB-EC"/>
</dbReference>
<dbReference type="Gene3D" id="2.60.120.260">
    <property type="entry name" value="Galactose-binding domain-like"/>
    <property type="match status" value="1"/>
</dbReference>
<dbReference type="PANTHER" id="PTHR13246:SF1">
    <property type="entry name" value="CYTOSOLIC ENDO-BETA-N-ACETYLGLUCOSAMINIDASE"/>
    <property type="match status" value="1"/>
</dbReference>
<keyword evidence="6" id="KW-0326">Glycosidase</keyword>
<evidence type="ECO:0000256" key="6">
    <source>
        <dbReference type="ARBA" id="ARBA00023295"/>
    </source>
</evidence>
<name>A0A9R0Q7F1_TRITD</name>
<dbReference type="InterPro" id="IPR032979">
    <property type="entry name" value="ENGase"/>
</dbReference>
<dbReference type="Gramene" id="TRITD1Av1G142550.1">
    <property type="protein sequence ID" value="TRITD1Av1G142550.1"/>
    <property type="gene ID" value="TRITD1Av1G142550"/>
</dbReference>
<keyword evidence="11" id="KW-1185">Reference proteome</keyword>
<dbReference type="Pfam" id="PF03644">
    <property type="entry name" value="Glyco_hydro_85"/>
    <property type="match status" value="1"/>
</dbReference>
<evidence type="ECO:0000259" key="9">
    <source>
        <dbReference type="Pfam" id="PF25529"/>
    </source>
</evidence>
<evidence type="ECO:0000313" key="11">
    <source>
        <dbReference type="Proteomes" id="UP000324705"/>
    </source>
</evidence>
<evidence type="ECO:0000256" key="4">
    <source>
        <dbReference type="ARBA" id="ARBA00022490"/>
    </source>
</evidence>
<dbReference type="InterPro" id="IPR005201">
    <property type="entry name" value="TIM_ENGase"/>
</dbReference>
<organism evidence="10 11">
    <name type="scientific">Triticum turgidum subsp. durum</name>
    <name type="common">Durum wheat</name>
    <name type="synonym">Triticum durum</name>
    <dbReference type="NCBI Taxonomy" id="4567"/>
    <lineage>
        <taxon>Eukaryota</taxon>
        <taxon>Viridiplantae</taxon>
        <taxon>Streptophyta</taxon>
        <taxon>Embryophyta</taxon>
        <taxon>Tracheophyta</taxon>
        <taxon>Spermatophyta</taxon>
        <taxon>Magnoliopsida</taxon>
        <taxon>Liliopsida</taxon>
        <taxon>Poales</taxon>
        <taxon>Poaceae</taxon>
        <taxon>BOP clade</taxon>
        <taxon>Pooideae</taxon>
        <taxon>Triticodae</taxon>
        <taxon>Triticeae</taxon>
        <taxon>Triticinae</taxon>
        <taxon>Triticum</taxon>
    </lineage>
</organism>
<keyword evidence="4" id="KW-0963">Cytoplasm</keyword>
<evidence type="ECO:0000256" key="5">
    <source>
        <dbReference type="ARBA" id="ARBA00022801"/>
    </source>
</evidence>
<evidence type="ECO:0000256" key="7">
    <source>
        <dbReference type="ARBA" id="ARBA00034414"/>
    </source>
</evidence>
<accession>A0A9R0Q7F1</accession>
<dbReference type="AlphaFoldDB" id="A0A9R0Q7F1"/>
<dbReference type="FunFam" id="2.60.120.260:FF:000157">
    <property type="entry name" value="Cytosolic endo-beta-N-acetylglucosaminidase 1"/>
    <property type="match status" value="1"/>
</dbReference>
<proteinExistence type="inferred from homology"/>
<comment type="similarity">
    <text evidence="2">Belongs to the glycosyl hydrolase 85 family.</text>
</comment>
<dbReference type="Gene3D" id="3.20.20.80">
    <property type="entry name" value="Glycosidases"/>
    <property type="match status" value="1"/>
</dbReference>
<evidence type="ECO:0000256" key="1">
    <source>
        <dbReference type="ARBA" id="ARBA00004514"/>
    </source>
</evidence>
<evidence type="ECO:0000313" key="10">
    <source>
        <dbReference type="EMBL" id="VAH06432.1"/>
    </source>
</evidence>
<keyword evidence="5" id="KW-0378">Hydrolase</keyword>
<dbReference type="GO" id="GO:0005829">
    <property type="term" value="C:cytosol"/>
    <property type="evidence" value="ECO:0007669"/>
    <property type="project" value="UniProtKB-SubCell"/>
</dbReference>
<evidence type="ECO:0000256" key="2">
    <source>
        <dbReference type="ARBA" id="ARBA00007849"/>
    </source>
</evidence>
<dbReference type="Pfam" id="PF25529">
    <property type="entry name" value="Ig_ENGASE1_C"/>
    <property type="match status" value="1"/>
</dbReference>
<evidence type="ECO:0000256" key="3">
    <source>
        <dbReference type="ARBA" id="ARBA00012566"/>
    </source>
</evidence>
<gene>
    <name evidence="10" type="ORF">TRITD_1Av1G142550</name>
</gene>
<dbReference type="EC" id="3.2.1.96" evidence="3"/>
<feature type="domain" description="Cytosolic endo-beta-N-acetylglucosaminidase C-terminal" evidence="9">
    <location>
        <begin position="358"/>
        <end position="469"/>
    </location>
</feature>
<reference evidence="10 11" key="1">
    <citation type="submission" date="2017-09" db="EMBL/GenBank/DDBJ databases">
        <authorList>
            <consortium name="International Durum Wheat Genome Sequencing Consortium (IDWGSC)"/>
            <person name="Milanesi L."/>
        </authorList>
    </citation>
    <scope>NUCLEOTIDE SEQUENCE [LARGE SCALE GENOMIC DNA]</scope>
    <source>
        <strain evidence="11">cv. Svevo</strain>
    </source>
</reference>
<comment type="catalytic activity">
    <reaction evidence="7">
        <text>an N(4)-(oligosaccharide-(1-&gt;3)-[oligosaccharide-(1-&gt;6)]-beta-D-Man-(1-&gt;4)-beta-D-GlcNAc-(1-&gt;4)-alpha-D-GlcNAc)-L-asparaginyl-[protein] + H2O = an oligosaccharide-(1-&gt;3)-[oligosaccharide-(1-&gt;6)]-beta-D-Man-(1-&gt;4)-D-GlcNAc + N(4)-(N-acetyl-beta-D-glucosaminyl)-L-asparaginyl-[protein]</text>
        <dbReference type="Rhea" id="RHEA:73067"/>
        <dbReference type="Rhea" id="RHEA-COMP:12603"/>
        <dbReference type="Rhea" id="RHEA-COMP:18176"/>
        <dbReference type="ChEBI" id="CHEBI:15377"/>
        <dbReference type="ChEBI" id="CHEBI:132248"/>
        <dbReference type="ChEBI" id="CHEBI:192714"/>
        <dbReference type="ChEBI" id="CHEBI:192715"/>
        <dbReference type="EC" id="3.2.1.96"/>
    </reaction>
</comment>
<feature type="domain" description="Cytosolic endo-beta-N-acetylglucosaminidase TIM barrel" evidence="8">
    <location>
        <begin position="45"/>
        <end position="143"/>
    </location>
</feature>
<sequence length="473" mass="53172">MMQLQWVAISTGKISSTSITSHSLICVMAYLSIIHGREKYPRDSAATAGDRKYDVYMGIDVFGRNTFGGGQWKTNVALDLLKKDDVSTAIFAPGWIYETKQQPDFQSAQNRWWALVEKSWDVLRGYPKRLPFYSDFDQGHGYQVSSEGLQVSGDPWNNISCQSFQPMLKYTGDEVQPPVRTSINFKDEPYSGGNCVTVQGSLRQNAIFSEQLFNGGLSMEDGYVHLFYSVNAEANSDLGLSLDFLSRNKENTSILIAEDIAIFSRKKQHRLYSSYVQSDKVEPHAPDNQNWVIYRATVQSSASYTLIGINIVCTLKTSGKINSEADEDESSEEDANRLWPYHASLGHISIRNMDENTQFPSAESWVTEGKYISWSNNSNTSKLLSLKISWKLNTSHQASFMKYNIYVEKLIGDSNAKVSRSFLGVATVEAFYMSDLQVPDEVTSLKFIIQACGRDGSRQGLEECPKLFLVPVE</sequence>
<protein>
    <recommendedName>
        <fullName evidence="3">mannosyl-glycoprotein endo-beta-N-acetylglucosaminidase</fullName>
        <ecNumber evidence="3">3.2.1.96</ecNumber>
    </recommendedName>
</protein>
<dbReference type="EMBL" id="LT934111">
    <property type="protein sequence ID" value="VAH06432.1"/>
    <property type="molecule type" value="Genomic_DNA"/>
</dbReference>
<dbReference type="PANTHER" id="PTHR13246">
    <property type="entry name" value="ENDO BETA N-ACETYLGLUCOSAMINIDASE"/>
    <property type="match status" value="1"/>
</dbReference>